<organism evidence="9 10">
    <name type="scientific">Romanomermis culicivorax</name>
    <name type="common">Nematode worm</name>
    <dbReference type="NCBI Taxonomy" id="13658"/>
    <lineage>
        <taxon>Eukaryota</taxon>
        <taxon>Metazoa</taxon>
        <taxon>Ecdysozoa</taxon>
        <taxon>Nematoda</taxon>
        <taxon>Enoplea</taxon>
        <taxon>Dorylaimia</taxon>
        <taxon>Mermithida</taxon>
        <taxon>Mermithoidea</taxon>
        <taxon>Mermithidae</taxon>
        <taxon>Romanomermis</taxon>
    </lineage>
</organism>
<dbReference type="Gene3D" id="6.10.250.3420">
    <property type="match status" value="1"/>
</dbReference>
<feature type="compositionally biased region" description="Basic and acidic residues" evidence="7">
    <location>
        <begin position="47"/>
        <end position="56"/>
    </location>
</feature>
<dbReference type="InterPro" id="IPR041243">
    <property type="entry name" value="STI1/HOP_DP"/>
</dbReference>
<sequence length="364" mass="40628">MLQKEYVALLRQFVDLCSKQPEALHSPELQFFRDFIENLGAKIPPMKSDEANKGQSEKCTASEPAVEEQEIESDIEFDDAGVIEPDTAIDLPMGDESVEVTEDMIEKSNDKRSEAVAAFSEGKYDTALKCFTEAIILNPGSALLHAKRASVLLQLNKPNAAIRDCDKALSINADSAQAYKYRGRAHRLLGNWEKAHLDLATACKIDYDDEANAWLKEIDPNYKKLYEHRRKMERQREEKEEKNREQRRQKAQEAYEKAKHEHTSEECCGGDDCGDLGGFTDMFKDPELMAAFQDPEIMQAFSDVSQNPMNVGKYKNNPKISKVLAKLAAKMGQGGGMPGAFFNQAGSTPSGPTPQAPKPDLDID</sequence>
<dbReference type="GO" id="GO:1902494">
    <property type="term" value="C:catalytic complex"/>
    <property type="evidence" value="ECO:0007669"/>
    <property type="project" value="UniProtKB-ARBA"/>
</dbReference>
<feature type="region of interest" description="Disordered" evidence="7">
    <location>
        <begin position="46"/>
        <end position="68"/>
    </location>
</feature>
<evidence type="ECO:0000256" key="5">
    <source>
        <dbReference type="ARBA" id="ARBA00064040"/>
    </source>
</evidence>
<dbReference type="WBParaSite" id="nRc.2.0.1.t01657-RA">
    <property type="protein sequence ID" value="nRc.2.0.1.t01657-RA"/>
    <property type="gene ID" value="nRc.2.0.1.g01657"/>
</dbReference>
<evidence type="ECO:0000256" key="7">
    <source>
        <dbReference type="SAM" id="MobiDB-lite"/>
    </source>
</evidence>
<dbReference type="InterPro" id="IPR019734">
    <property type="entry name" value="TPR_rpt"/>
</dbReference>
<dbReference type="PANTHER" id="PTHR45883">
    <property type="entry name" value="HSC70-INTERACTING PROTEIN"/>
    <property type="match status" value="1"/>
</dbReference>
<comment type="similarity">
    <text evidence="1">Belongs to the FAM10 family.</text>
</comment>
<feature type="compositionally biased region" description="Basic and acidic residues" evidence="7">
    <location>
        <begin position="234"/>
        <end position="258"/>
    </location>
</feature>
<evidence type="ECO:0000259" key="8">
    <source>
        <dbReference type="SMART" id="SM00727"/>
    </source>
</evidence>
<dbReference type="InterPro" id="IPR011990">
    <property type="entry name" value="TPR-like_helical_dom_sf"/>
</dbReference>
<evidence type="ECO:0000313" key="9">
    <source>
        <dbReference type="Proteomes" id="UP000887565"/>
    </source>
</evidence>
<feature type="domain" description="STI1" evidence="8">
    <location>
        <begin position="285"/>
        <end position="324"/>
    </location>
</feature>
<dbReference type="GO" id="GO:0046983">
    <property type="term" value="F:protein dimerization activity"/>
    <property type="evidence" value="ECO:0007669"/>
    <property type="project" value="InterPro"/>
</dbReference>
<dbReference type="CDD" id="cd14438">
    <property type="entry name" value="Hip_N"/>
    <property type="match status" value="1"/>
</dbReference>
<dbReference type="PROSITE" id="PS50005">
    <property type="entry name" value="TPR"/>
    <property type="match status" value="1"/>
</dbReference>
<dbReference type="SUPFAM" id="SSF48452">
    <property type="entry name" value="TPR-like"/>
    <property type="match status" value="1"/>
</dbReference>
<dbReference type="Gene3D" id="1.10.260.100">
    <property type="match status" value="1"/>
</dbReference>
<comment type="subunit">
    <text evidence="5">Homotetramer. Interacts with Hsc70 as well as DNAJ homologs and Hsp90.</text>
</comment>
<feature type="region of interest" description="Disordered" evidence="7">
    <location>
        <begin position="233"/>
        <end position="258"/>
    </location>
</feature>
<keyword evidence="2" id="KW-0677">Repeat</keyword>
<proteinExistence type="inferred from homology"/>
<dbReference type="FunFam" id="1.25.40.10:FF:000112">
    <property type="entry name" value="FAM10 family protein"/>
    <property type="match status" value="1"/>
</dbReference>
<reference evidence="10" key="1">
    <citation type="submission" date="2022-11" db="UniProtKB">
        <authorList>
            <consortium name="WormBaseParasite"/>
        </authorList>
    </citation>
    <scope>IDENTIFICATION</scope>
</reference>
<dbReference type="Pfam" id="PF13432">
    <property type="entry name" value="TPR_16"/>
    <property type="match status" value="1"/>
</dbReference>
<name>A0A915HI21_ROMCU</name>
<evidence type="ECO:0000256" key="2">
    <source>
        <dbReference type="ARBA" id="ARBA00022737"/>
    </source>
</evidence>
<feature type="repeat" description="TPR" evidence="6">
    <location>
        <begin position="108"/>
        <end position="141"/>
    </location>
</feature>
<dbReference type="GO" id="GO:0005634">
    <property type="term" value="C:nucleus"/>
    <property type="evidence" value="ECO:0007669"/>
    <property type="project" value="UniProtKB-ARBA"/>
</dbReference>
<dbReference type="SMART" id="SM00727">
    <property type="entry name" value="STI1"/>
    <property type="match status" value="1"/>
</dbReference>
<evidence type="ECO:0000313" key="10">
    <source>
        <dbReference type="WBParaSite" id="nRc.2.0.1.t01657-RA"/>
    </source>
</evidence>
<protein>
    <submittedName>
        <fullName evidence="10">STI1 domain-containing protein</fullName>
    </submittedName>
</protein>
<evidence type="ECO:0000256" key="3">
    <source>
        <dbReference type="ARBA" id="ARBA00022803"/>
    </source>
</evidence>
<dbReference type="InterPro" id="IPR006636">
    <property type="entry name" value="STI1_HS-bd"/>
</dbReference>
<dbReference type="OMA" id="YEKRRYK"/>
<dbReference type="Proteomes" id="UP000887565">
    <property type="component" value="Unplaced"/>
</dbReference>
<dbReference type="Pfam" id="PF18253">
    <property type="entry name" value="HipN"/>
    <property type="match status" value="1"/>
</dbReference>
<evidence type="ECO:0000256" key="4">
    <source>
        <dbReference type="ARBA" id="ARBA00037033"/>
    </source>
</evidence>
<dbReference type="Pfam" id="PF17830">
    <property type="entry name" value="STI1-HOP_DP"/>
    <property type="match status" value="1"/>
</dbReference>
<evidence type="ECO:0000256" key="6">
    <source>
        <dbReference type="PROSITE-ProRule" id="PRU00339"/>
    </source>
</evidence>
<dbReference type="SMART" id="SM00028">
    <property type="entry name" value="TPR"/>
    <property type="match status" value="3"/>
</dbReference>
<keyword evidence="3 6" id="KW-0802">TPR repeat</keyword>
<dbReference type="Gene3D" id="1.25.40.10">
    <property type="entry name" value="Tetratricopeptide repeat domain"/>
    <property type="match status" value="1"/>
</dbReference>
<evidence type="ECO:0000256" key="1">
    <source>
        <dbReference type="ARBA" id="ARBA00009015"/>
    </source>
</evidence>
<dbReference type="FunFam" id="6.10.250.3420:FF:000001">
    <property type="entry name" value="Hsc70-interacting protein-like protein"/>
    <property type="match status" value="1"/>
</dbReference>
<dbReference type="GO" id="GO:0030544">
    <property type="term" value="F:Hsp70 protein binding"/>
    <property type="evidence" value="ECO:0007669"/>
    <property type="project" value="TreeGrafter"/>
</dbReference>
<keyword evidence="9" id="KW-1185">Reference proteome</keyword>
<dbReference type="PANTHER" id="PTHR45883:SF2">
    <property type="entry name" value="HSC70-INTERACTING PROTEIN"/>
    <property type="match status" value="1"/>
</dbReference>
<dbReference type="InterPro" id="IPR034649">
    <property type="entry name" value="Hip_N"/>
</dbReference>
<comment type="function">
    <text evidence="4">One HIP oligomer binds the ATPase domains of at least two HSC70 molecules dependent on activation of the HSC70 ATPase by HSP40. Stabilizes the ADP state of HSC70 that has a high affinity for substrate protein. Through its own chaperone activity, it may contribute to the interaction of HSC70 with various target proteins.</text>
</comment>
<accession>A0A915HI21</accession>
<feature type="region of interest" description="Disordered" evidence="7">
    <location>
        <begin position="334"/>
        <end position="364"/>
    </location>
</feature>
<dbReference type="AlphaFoldDB" id="A0A915HI21"/>